<evidence type="ECO:0000256" key="4">
    <source>
        <dbReference type="ARBA" id="ARBA00022490"/>
    </source>
</evidence>
<accession>G0R374</accession>
<dbReference type="GO" id="GO:0000159">
    <property type="term" value="C:protein phosphatase type 2A complex"/>
    <property type="evidence" value="ECO:0007669"/>
    <property type="project" value="TreeGrafter"/>
</dbReference>
<dbReference type="GO" id="GO:0003755">
    <property type="term" value="F:peptidyl-prolyl cis-trans isomerase activity"/>
    <property type="evidence" value="ECO:0007669"/>
    <property type="project" value="UniProtKB-KW"/>
</dbReference>
<dbReference type="GeneID" id="14904159"/>
<dbReference type="InterPro" id="IPR037218">
    <property type="entry name" value="PTPA_sf"/>
</dbReference>
<evidence type="ECO:0000256" key="7">
    <source>
        <dbReference type="RuleBase" id="RU361210"/>
    </source>
</evidence>
<reference evidence="8 9" key="1">
    <citation type="submission" date="2011-07" db="EMBL/GenBank/DDBJ databases">
        <authorList>
            <person name="Coyne R."/>
            <person name="Brami D."/>
            <person name="Johnson J."/>
            <person name="Hostetler J."/>
            <person name="Hannick L."/>
            <person name="Clark T."/>
            <person name="Cassidy-Hanley D."/>
            <person name="Inman J."/>
        </authorList>
    </citation>
    <scope>NUCLEOTIDE SEQUENCE [LARGE SCALE GENOMIC DNA]</scope>
    <source>
        <strain evidence="8 9">G5</strain>
    </source>
</reference>
<keyword evidence="4 7" id="KW-0963">Cytoplasm</keyword>
<organism evidence="8 9">
    <name type="scientific">Ichthyophthirius multifiliis</name>
    <name type="common">White spot disease agent</name>
    <name type="synonym">Ich</name>
    <dbReference type="NCBI Taxonomy" id="5932"/>
    <lineage>
        <taxon>Eukaryota</taxon>
        <taxon>Sar</taxon>
        <taxon>Alveolata</taxon>
        <taxon>Ciliophora</taxon>
        <taxon>Intramacronucleata</taxon>
        <taxon>Oligohymenophorea</taxon>
        <taxon>Hymenostomatida</taxon>
        <taxon>Ophryoglenina</taxon>
        <taxon>Ichthyophthirius</taxon>
    </lineage>
</organism>
<dbReference type="FunCoup" id="G0R374">
    <property type="interactions" value="451"/>
</dbReference>
<comment type="similarity">
    <text evidence="3 7">Belongs to the PTPA-type PPIase family.</text>
</comment>
<evidence type="ECO:0000256" key="2">
    <source>
        <dbReference type="ARBA" id="ARBA00004496"/>
    </source>
</evidence>
<dbReference type="EMBL" id="GL984293">
    <property type="protein sequence ID" value="EGR28097.1"/>
    <property type="molecule type" value="Genomic_DNA"/>
</dbReference>
<dbReference type="PIRSF" id="PIRSF016325">
    <property type="entry name" value="Phstyr_phstse_ac"/>
    <property type="match status" value="1"/>
</dbReference>
<proteinExistence type="inferred from homology"/>
<dbReference type="EC" id="5.2.1.8" evidence="7"/>
<dbReference type="RefSeq" id="XP_004027442.1">
    <property type="nucleotide sequence ID" value="XM_004027393.1"/>
</dbReference>
<evidence type="ECO:0000313" key="9">
    <source>
        <dbReference type="Proteomes" id="UP000008983"/>
    </source>
</evidence>
<dbReference type="FunFam" id="1.20.120.1150:FF:000002">
    <property type="entry name" value="Serine/threonine-protein phosphatase 2A activator"/>
    <property type="match status" value="1"/>
</dbReference>
<dbReference type="Gene3D" id="1.20.120.1150">
    <property type="match status" value="1"/>
</dbReference>
<name>G0R374_ICHMU</name>
<dbReference type="PANTHER" id="PTHR10012:SF0">
    <property type="entry name" value="SERINE_THREONINE-PROTEIN PHOSPHATASE 2A ACTIVATOR"/>
    <property type="match status" value="1"/>
</dbReference>
<dbReference type="InterPro" id="IPR043170">
    <property type="entry name" value="PTPA_C_lid"/>
</dbReference>
<dbReference type="Pfam" id="PF03095">
    <property type="entry name" value="PTPA"/>
    <property type="match status" value="1"/>
</dbReference>
<dbReference type="eggNOG" id="KOG2867">
    <property type="taxonomic scope" value="Eukaryota"/>
</dbReference>
<dbReference type="AlphaFoldDB" id="G0R374"/>
<gene>
    <name evidence="8" type="ORF">IMG5_183540</name>
</gene>
<dbReference type="OrthoDB" id="16120at2759"/>
<dbReference type="STRING" id="857967.G0R374"/>
<keyword evidence="9" id="KW-1185">Reference proteome</keyword>
<dbReference type="InterPro" id="IPR004327">
    <property type="entry name" value="Phstyr_phstse_ac"/>
</dbReference>
<dbReference type="PANTHER" id="PTHR10012">
    <property type="entry name" value="SERINE/THREONINE-PROTEIN PHOSPHATASE 2A REGULATORY SUBUNIT B"/>
    <property type="match status" value="1"/>
</dbReference>
<evidence type="ECO:0000256" key="1">
    <source>
        <dbReference type="ARBA" id="ARBA00000971"/>
    </source>
</evidence>
<keyword evidence="5 7" id="KW-0697">Rotamase</keyword>
<dbReference type="OMA" id="SWIKINA"/>
<comment type="function">
    <text evidence="7">PPIases accelerate the folding of proteins. It catalyzes the cis-trans isomerization of proline imidic peptide bonds in oligopeptides.</text>
</comment>
<dbReference type="GO" id="GO:0005737">
    <property type="term" value="C:cytoplasm"/>
    <property type="evidence" value="ECO:0007669"/>
    <property type="project" value="UniProtKB-SubCell"/>
</dbReference>
<dbReference type="Proteomes" id="UP000008983">
    <property type="component" value="Unassembled WGS sequence"/>
</dbReference>
<dbReference type="GO" id="GO:0008160">
    <property type="term" value="F:protein tyrosine phosphatase activator activity"/>
    <property type="evidence" value="ECO:0007669"/>
    <property type="project" value="TreeGrafter"/>
</dbReference>
<evidence type="ECO:0000256" key="6">
    <source>
        <dbReference type="ARBA" id="ARBA00023235"/>
    </source>
</evidence>
<sequence length="317" mass="37275">MSEQQQLQQQQYLPYNQQENKYEVPSKQLRLEQDVEIFKKTKTFAEYMQFICDMQQSIKSKKISQTNNTGKFNKIIEYLVNLEILLKQTPPIQQPMRFGNKAFKDWHQQMCLQTDSFLKTLLPENLQGAIIELRVYLFDSYGSNVRLDYGTGHEMAFLFFLLALKKLGFYDNNDLEEVCRFVFYKYIDVMRQIQVSYMLEPAGSHGVWGLDDYHFIPFLLGASELINSDIVPSPSDIHNQQLLDHYQNEYMYLHCIDFIKKQKKGHFHEHSPILNDISGAANWNKVAQGMIKMYQAEVLFKFPVAKHIFFGSILPFV</sequence>
<protein>
    <recommendedName>
        <fullName evidence="7">Serine/threonine-protein phosphatase 2A activator</fullName>
        <ecNumber evidence="7">5.2.1.8</ecNumber>
    </recommendedName>
    <alternativeName>
        <fullName evidence="7">Phosphotyrosyl phosphatase activator</fullName>
    </alternativeName>
</protein>
<dbReference type="InParanoid" id="G0R374"/>
<evidence type="ECO:0000256" key="3">
    <source>
        <dbReference type="ARBA" id="ARBA00011019"/>
    </source>
</evidence>
<evidence type="ECO:0000313" key="8">
    <source>
        <dbReference type="EMBL" id="EGR28097.1"/>
    </source>
</evidence>
<dbReference type="SUPFAM" id="SSF140984">
    <property type="entry name" value="PTPA-like"/>
    <property type="match status" value="1"/>
</dbReference>
<dbReference type="GO" id="GO:0007052">
    <property type="term" value="P:mitotic spindle organization"/>
    <property type="evidence" value="ECO:0007669"/>
    <property type="project" value="TreeGrafter"/>
</dbReference>
<dbReference type="CDD" id="cd04087">
    <property type="entry name" value="PTPA"/>
    <property type="match status" value="1"/>
</dbReference>
<comment type="subcellular location">
    <subcellularLocation>
        <location evidence="2 7">Cytoplasm</location>
    </subcellularLocation>
</comment>
<keyword evidence="6 7" id="KW-0413">Isomerase</keyword>
<dbReference type="GO" id="GO:0005634">
    <property type="term" value="C:nucleus"/>
    <property type="evidence" value="ECO:0007669"/>
    <property type="project" value="TreeGrafter"/>
</dbReference>
<comment type="catalytic activity">
    <reaction evidence="1 7">
        <text>[protein]-peptidylproline (omega=180) = [protein]-peptidylproline (omega=0)</text>
        <dbReference type="Rhea" id="RHEA:16237"/>
        <dbReference type="Rhea" id="RHEA-COMP:10747"/>
        <dbReference type="Rhea" id="RHEA-COMP:10748"/>
        <dbReference type="ChEBI" id="CHEBI:83833"/>
        <dbReference type="ChEBI" id="CHEBI:83834"/>
        <dbReference type="EC" id="5.2.1.8"/>
    </reaction>
</comment>
<evidence type="ECO:0000256" key="5">
    <source>
        <dbReference type="ARBA" id="ARBA00023110"/>
    </source>
</evidence>